<sequence length="275" mass="30147">MAKPCKMETQLSFSSHTSNLASIYRNAPDLSTIQTLAQHYRFLCLACLSVPVCVCLLEAKDTLRQWMGKGGYSQHLWAGLPRTPRKSREREATHCTSGLASPELHVNLGEREATHCTSGLASPELHVNLGKGRLLTAPLGWPPRTPQLHVKSREREATHSTSGLASPELHVNLGKGRLLTAPLGWPPQNSTTPRKSREREATHSTSGLASPELHVNLGKGGYSLHLWAGLPRTPRKSREREATHCTSGLASPDDNFAALLINLPRKLADFASRDR</sequence>
<evidence type="ECO:0000256" key="1">
    <source>
        <dbReference type="SAM" id="MobiDB-lite"/>
    </source>
</evidence>
<feature type="region of interest" description="Disordered" evidence="1">
    <location>
        <begin position="138"/>
        <end position="213"/>
    </location>
</feature>
<accession>A0AAE1DQC9</accession>
<gene>
    <name evidence="2" type="ORF">RRG08_046060</name>
</gene>
<dbReference type="EMBL" id="JAWDGP010002864">
    <property type="protein sequence ID" value="KAK3779206.1"/>
    <property type="molecule type" value="Genomic_DNA"/>
</dbReference>
<evidence type="ECO:0000313" key="3">
    <source>
        <dbReference type="Proteomes" id="UP001283361"/>
    </source>
</evidence>
<evidence type="ECO:0000313" key="2">
    <source>
        <dbReference type="EMBL" id="KAK3779206.1"/>
    </source>
</evidence>
<organism evidence="2 3">
    <name type="scientific">Elysia crispata</name>
    <name type="common">lettuce slug</name>
    <dbReference type="NCBI Taxonomy" id="231223"/>
    <lineage>
        <taxon>Eukaryota</taxon>
        <taxon>Metazoa</taxon>
        <taxon>Spiralia</taxon>
        <taxon>Lophotrochozoa</taxon>
        <taxon>Mollusca</taxon>
        <taxon>Gastropoda</taxon>
        <taxon>Heterobranchia</taxon>
        <taxon>Euthyneura</taxon>
        <taxon>Panpulmonata</taxon>
        <taxon>Sacoglossa</taxon>
        <taxon>Placobranchoidea</taxon>
        <taxon>Plakobranchidae</taxon>
        <taxon>Elysia</taxon>
    </lineage>
</organism>
<protein>
    <submittedName>
        <fullName evidence="2">Uncharacterized protein</fullName>
    </submittedName>
</protein>
<keyword evidence="3" id="KW-1185">Reference proteome</keyword>
<dbReference type="Proteomes" id="UP001283361">
    <property type="component" value="Unassembled WGS sequence"/>
</dbReference>
<reference evidence="2" key="1">
    <citation type="journal article" date="2023" name="G3 (Bethesda)">
        <title>A reference genome for the long-term kleptoplast-retaining sea slug Elysia crispata morphotype clarki.</title>
        <authorList>
            <person name="Eastman K.E."/>
            <person name="Pendleton A.L."/>
            <person name="Shaikh M.A."/>
            <person name="Suttiyut T."/>
            <person name="Ogas R."/>
            <person name="Tomko P."/>
            <person name="Gavelis G."/>
            <person name="Widhalm J.R."/>
            <person name="Wisecaver J.H."/>
        </authorList>
    </citation>
    <scope>NUCLEOTIDE SEQUENCE</scope>
    <source>
        <strain evidence="2">ECLA1</strain>
    </source>
</reference>
<proteinExistence type="predicted"/>
<dbReference type="AlphaFoldDB" id="A0AAE1DQC9"/>
<comment type="caution">
    <text evidence="2">The sequence shown here is derived from an EMBL/GenBank/DDBJ whole genome shotgun (WGS) entry which is preliminary data.</text>
</comment>
<name>A0AAE1DQC9_9GAST</name>